<feature type="compositionally biased region" description="Polar residues" evidence="1">
    <location>
        <begin position="15"/>
        <end position="34"/>
    </location>
</feature>
<dbReference type="EMBL" id="UZAM01007719">
    <property type="protein sequence ID" value="VDP00988.1"/>
    <property type="molecule type" value="Genomic_DNA"/>
</dbReference>
<gene>
    <name evidence="2" type="ORF">SBAD_LOCUS3389</name>
</gene>
<evidence type="ECO:0000313" key="2">
    <source>
        <dbReference type="EMBL" id="VDP00988.1"/>
    </source>
</evidence>
<name>A0A183IIE4_9BILA</name>
<organism evidence="4">
    <name type="scientific">Soboliphyme baturini</name>
    <dbReference type="NCBI Taxonomy" id="241478"/>
    <lineage>
        <taxon>Eukaryota</taxon>
        <taxon>Metazoa</taxon>
        <taxon>Ecdysozoa</taxon>
        <taxon>Nematoda</taxon>
        <taxon>Enoplea</taxon>
        <taxon>Dorylaimia</taxon>
        <taxon>Dioctophymatida</taxon>
        <taxon>Dioctophymatoidea</taxon>
        <taxon>Soboliphymatidae</taxon>
        <taxon>Soboliphyme</taxon>
    </lineage>
</organism>
<reference evidence="2 3" key="2">
    <citation type="submission" date="2018-11" db="EMBL/GenBank/DDBJ databases">
        <authorList>
            <consortium name="Pathogen Informatics"/>
        </authorList>
    </citation>
    <scope>NUCLEOTIDE SEQUENCE [LARGE SCALE GENOMIC DNA]</scope>
</reference>
<keyword evidence="3" id="KW-1185">Reference proteome</keyword>
<proteinExistence type="predicted"/>
<feature type="region of interest" description="Disordered" evidence="1">
    <location>
        <begin position="1"/>
        <end position="41"/>
    </location>
</feature>
<evidence type="ECO:0000256" key="1">
    <source>
        <dbReference type="SAM" id="MobiDB-lite"/>
    </source>
</evidence>
<accession>A0A183IIE4</accession>
<reference evidence="4" key="1">
    <citation type="submission" date="2016-06" db="UniProtKB">
        <authorList>
            <consortium name="WormBaseParasite"/>
        </authorList>
    </citation>
    <scope>IDENTIFICATION</scope>
</reference>
<evidence type="ECO:0000313" key="4">
    <source>
        <dbReference type="WBParaSite" id="SBAD_0000354801-mRNA-1"/>
    </source>
</evidence>
<dbReference type="WBParaSite" id="SBAD_0000354801-mRNA-1">
    <property type="protein sequence ID" value="SBAD_0000354801-mRNA-1"/>
    <property type="gene ID" value="SBAD_0000354801"/>
</dbReference>
<protein>
    <submittedName>
        <fullName evidence="2 4">Uncharacterized protein</fullName>
    </submittedName>
</protein>
<sequence>MSNKSLVSADDQLDKTQGNAVTPNSADVITQRTSGHNEKTRNRCVLRNPYVVVAGSMLRDSFFSTFLYGSQH</sequence>
<evidence type="ECO:0000313" key="3">
    <source>
        <dbReference type="Proteomes" id="UP000270296"/>
    </source>
</evidence>
<dbReference type="Proteomes" id="UP000270296">
    <property type="component" value="Unassembled WGS sequence"/>
</dbReference>
<dbReference type="AlphaFoldDB" id="A0A183IIE4"/>